<keyword evidence="2" id="KW-1185">Reference proteome</keyword>
<name>A0ABP4E4E2_9ACTN</name>
<protein>
    <submittedName>
        <fullName evidence="1">Uncharacterized protein</fullName>
    </submittedName>
</protein>
<dbReference type="Proteomes" id="UP001499987">
    <property type="component" value="Unassembled WGS sequence"/>
</dbReference>
<evidence type="ECO:0000313" key="2">
    <source>
        <dbReference type="Proteomes" id="UP001499987"/>
    </source>
</evidence>
<gene>
    <name evidence="1" type="ORF">GCM10009663_27940</name>
</gene>
<sequence>MPAGAAAVLLVGPAAATADASQVRYERTHAVSIASPVHTRDTEVAFEIRQFGRTVGVDVDNRALATARYCSEGQHCRAVALSFQIVTTGGSDVHVDADNNSKATTVHCAGCQAVAGAYQFVINTPQPVRLGQDALRKLAAVEKAVRSAARTQDPAQLKATVDAKVAEITDILQAAVAAQPAAPAAPSNRSLAERPGVTVHRMLDGWPGND</sequence>
<evidence type="ECO:0000313" key="1">
    <source>
        <dbReference type="EMBL" id="GAA1083215.1"/>
    </source>
</evidence>
<proteinExistence type="predicted"/>
<accession>A0ABP4E4E2</accession>
<reference evidence="2" key="1">
    <citation type="journal article" date="2019" name="Int. J. Syst. Evol. Microbiol.">
        <title>The Global Catalogue of Microorganisms (GCM) 10K type strain sequencing project: providing services to taxonomists for standard genome sequencing and annotation.</title>
        <authorList>
            <consortium name="The Broad Institute Genomics Platform"/>
            <consortium name="The Broad Institute Genome Sequencing Center for Infectious Disease"/>
            <person name="Wu L."/>
            <person name="Ma J."/>
        </authorList>
    </citation>
    <scope>NUCLEOTIDE SEQUENCE [LARGE SCALE GENOMIC DNA]</scope>
    <source>
        <strain evidence="2">JCM 13002</strain>
    </source>
</reference>
<organism evidence="1 2">
    <name type="scientific">Kitasatospora arboriphila</name>
    <dbReference type="NCBI Taxonomy" id="258052"/>
    <lineage>
        <taxon>Bacteria</taxon>
        <taxon>Bacillati</taxon>
        <taxon>Actinomycetota</taxon>
        <taxon>Actinomycetes</taxon>
        <taxon>Kitasatosporales</taxon>
        <taxon>Streptomycetaceae</taxon>
        <taxon>Kitasatospora</taxon>
    </lineage>
</organism>
<comment type="caution">
    <text evidence="1">The sequence shown here is derived from an EMBL/GenBank/DDBJ whole genome shotgun (WGS) entry which is preliminary data.</text>
</comment>
<dbReference type="EMBL" id="BAAALD010000021">
    <property type="protein sequence ID" value="GAA1083215.1"/>
    <property type="molecule type" value="Genomic_DNA"/>
</dbReference>